<name>A0ABR9D1N3_9GAMM</name>
<dbReference type="RefSeq" id="WP_192375341.1">
    <property type="nucleotide sequence ID" value="NZ_CAJHIV010000001.1"/>
</dbReference>
<dbReference type="Proteomes" id="UP000652176">
    <property type="component" value="Unassembled WGS sequence"/>
</dbReference>
<evidence type="ECO:0000313" key="3">
    <source>
        <dbReference type="Proteomes" id="UP000652176"/>
    </source>
</evidence>
<feature type="signal peptide" evidence="1">
    <location>
        <begin position="1"/>
        <end position="26"/>
    </location>
</feature>
<sequence length="204" mass="21005">MHRFFSSMRTLAVAISLVAGCEAAQAAPTISFSAPLAEIHPGSSFSLSILATDFPVNLELLGGGLDITSSDPSVLRIDAATFDPSWEESFSDNPVIDDAGSHANRLGFGSFSGKTGSFLIGSISFTAVSDGISQIDLLENVFNGGFTFFDASNPNPAIPVISFAGSTLTVTPVPQAVPLPGAAWLFASAMAGFVGLRTRSAALA</sequence>
<dbReference type="PROSITE" id="PS51257">
    <property type="entry name" value="PROKAR_LIPOPROTEIN"/>
    <property type="match status" value="1"/>
</dbReference>
<reference evidence="2 3" key="1">
    <citation type="submission" date="2020-09" db="EMBL/GenBank/DDBJ databases">
        <title>Methylomonas albis sp. nov. and Methylomonas fluvii sp. nov.: Two cold-adapted methanotrophs from the River Elbe and an amended description of Methylovulum psychrotolerans strain Eb1.</title>
        <authorList>
            <person name="Bussmann I.K."/>
            <person name="Klings K.-W."/>
            <person name="Warnstedt J."/>
            <person name="Hoppert M."/>
            <person name="Saborowski A."/>
            <person name="Horn F."/>
            <person name="Liebner S."/>
        </authorList>
    </citation>
    <scope>NUCLEOTIDE SEQUENCE [LARGE SCALE GENOMIC DNA]</scope>
    <source>
        <strain evidence="2 3">EbA</strain>
    </source>
</reference>
<gene>
    <name evidence="2" type="ORF">IE877_14300</name>
</gene>
<accession>A0ABR9D1N3</accession>
<keyword evidence="1" id="KW-0732">Signal</keyword>
<comment type="caution">
    <text evidence="2">The sequence shown here is derived from an EMBL/GenBank/DDBJ whole genome shotgun (WGS) entry which is preliminary data.</text>
</comment>
<organism evidence="2 3">
    <name type="scientific">Methylomonas albis</name>
    <dbReference type="NCBI Taxonomy" id="1854563"/>
    <lineage>
        <taxon>Bacteria</taxon>
        <taxon>Pseudomonadati</taxon>
        <taxon>Pseudomonadota</taxon>
        <taxon>Gammaproteobacteria</taxon>
        <taxon>Methylococcales</taxon>
        <taxon>Methylococcaceae</taxon>
        <taxon>Methylomonas</taxon>
    </lineage>
</organism>
<keyword evidence="3" id="KW-1185">Reference proteome</keyword>
<feature type="chain" id="PRO_5047445918" description="Cohesin domain-containing protein" evidence="1">
    <location>
        <begin position="27"/>
        <end position="204"/>
    </location>
</feature>
<proteinExistence type="predicted"/>
<evidence type="ECO:0000256" key="1">
    <source>
        <dbReference type="SAM" id="SignalP"/>
    </source>
</evidence>
<protein>
    <recommendedName>
        <fullName evidence="4">Cohesin domain-containing protein</fullName>
    </recommendedName>
</protein>
<evidence type="ECO:0000313" key="2">
    <source>
        <dbReference type="EMBL" id="MBD9357035.1"/>
    </source>
</evidence>
<dbReference type="EMBL" id="JACXSS010000001">
    <property type="protein sequence ID" value="MBD9357035.1"/>
    <property type="molecule type" value="Genomic_DNA"/>
</dbReference>
<evidence type="ECO:0008006" key="4">
    <source>
        <dbReference type="Google" id="ProtNLM"/>
    </source>
</evidence>